<dbReference type="CDD" id="cd20687">
    <property type="entry name" value="CdiI_Ykris-like"/>
    <property type="match status" value="1"/>
</dbReference>
<accession>A0A7Y7V4D2</accession>
<dbReference type="Proteomes" id="UP000560470">
    <property type="component" value="Unassembled WGS sequence"/>
</dbReference>
<organism evidence="2 5">
    <name type="scientific">Pseudomonas edaphica</name>
    <dbReference type="NCBI Taxonomy" id="2006980"/>
    <lineage>
        <taxon>Bacteria</taxon>
        <taxon>Pseudomonadati</taxon>
        <taxon>Pseudomonadota</taxon>
        <taxon>Gammaproteobacteria</taxon>
        <taxon>Pseudomonadales</taxon>
        <taxon>Pseudomonadaceae</taxon>
        <taxon>Pseudomonas</taxon>
    </lineage>
</organism>
<evidence type="ECO:0000313" key="3">
    <source>
        <dbReference type="EMBL" id="NWE07283.1"/>
    </source>
</evidence>
<evidence type="ECO:0000313" key="6">
    <source>
        <dbReference type="Proteomes" id="UP000563268"/>
    </source>
</evidence>
<evidence type="ECO:0000313" key="4">
    <source>
        <dbReference type="EMBL" id="NWE86364.1"/>
    </source>
</evidence>
<evidence type="ECO:0000259" key="1">
    <source>
        <dbReference type="Pfam" id="PF18593"/>
    </source>
</evidence>
<evidence type="ECO:0000313" key="7">
    <source>
        <dbReference type="Proteomes" id="UP000590218"/>
    </source>
</evidence>
<dbReference type="Proteomes" id="UP000590218">
    <property type="component" value="Unassembled WGS sequence"/>
</dbReference>
<gene>
    <name evidence="3" type="ORF">HX788_09270</name>
    <name evidence="4" type="ORF">HX795_30020</name>
    <name evidence="2" type="ORF">HX797_00010</name>
</gene>
<protein>
    <recommendedName>
        <fullName evidence="1">CdiI immunity protein domain-containing protein</fullName>
    </recommendedName>
</protein>
<dbReference type="AlphaFoldDB" id="A0A7Y7V4D2"/>
<comment type="caution">
    <text evidence="2">The sequence shown here is derived from an EMBL/GenBank/DDBJ whole genome shotgun (WGS) entry which is preliminary data.</text>
</comment>
<dbReference type="Pfam" id="PF18593">
    <property type="entry name" value="CdiI_2"/>
    <property type="match status" value="1"/>
</dbReference>
<proteinExistence type="predicted"/>
<name>A0A7Y7V4D2_9PSED</name>
<evidence type="ECO:0000313" key="5">
    <source>
        <dbReference type="Proteomes" id="UP000560470"/>
    </source>
</evidence>
<dbReference type="Proteomes" id="UP000563268">
    <property type="component" value="Unassembled WGS sequence"/>
</dbReference>
<dbReference type="EMBL" id="JACAOZ010000001">
    <property type="protein sequence ID" value="NVZ54634.1"/>
    <property type="molecule type" value="Genomic_DNA"/>
</dbReference>
<evidence type="ECO:0000313" key="2">
    <source>
        <dbReference type="EMBL" id="NVZ54634.1"/>
    </source>
</evidence>
<feature type="domain" description="CdiI immunity protein" evidence="1">
    <location>
        <begin position="6"/>
        <end position="94"/>
    </location>
</feature>
<dbReference type="InterPro" id="IPR041129">
    <property type="entry name" value="CdiI_2"/>
</dbReference>
<sequence length="104" mass="12442">MNELLTELQQFLGAYFHQDWVEEHSSADEVIDSFLLDSSRDVIITVKQEILELISSYKNELDLQEKLLQVYSCYYYYPNQWVSGPLWLNHIVNKFDMYLLKTIK</sequence>
<dbReference type="EMBL" id="JACARM010000020">
    <property type="protein sequence ID" value="NWE07283.1"/>
    <property type="molecule type" value="Genomic_DNA"/>
</dbReference>
<reference evidence="5 6" key="1">
    <citation type="submission" date="2020-04" db="EMBL/GenBank/DDBJ databases">
        <title>Molecular characterization of pseudomonads from Agaricus bisporus reveal novel blotch 2 pathogens in Western Europe.</title>
        <authorList>
            <person name="Taparia T."/>
            <person name="Krijger M."/>
            <person name="Haynes E."/>
            <person name="Elpinstone J.G."/>
            <person name="Noble R."/>
            <person name="Van Der Wolf J."/>
        </authorList>
    </citation>
    <scope>NUCLEOTIDE SEQUENCE [LARGE SCALE GENOMIC DNA]</scope>
    <source>
        <strain evidence="2 5">B7002</strain>
        <strain evidence="4 7">K6002</strain>
        <strain evidence="3 6">K7002</strain>
    </source>
</reference>
<dbReference type="RefSeq" id="WP_176991940.1">
    <property type="nucleotide sequence ID" value="NZ_JACAOZ010000001.1"/>
</dbReference>
<dbReference type="EMBL" id="JACARL010000279">
    <property type="protein sequence ID" value="NWE86364.1"/>
    <property type="molecule type" value="Genomic_DNA"/>
</dbReference>